<accession>A0A1C2N1Q9</accession>
<dbReference type="PROSITE" id="PS51819">
    <property type="entry name" value="VOC"/>
    <property type="match status" value="1"/>
</dbReference>
<dbReference type="InterPro" id="IPR029068">
    <property type="entry name" value="Glyas_Bleomycin-R_OHBP_Dase"/>
</dbReference>
<dbReference type="AlphaFoldDB" id="A0A1C2N1Q9"/>
<proteinExistence type="predicted"/>
<reference evidence="2" key="1">
    <citation type="submission" date="2020-12" db="EMBL/GenBank/DDBJ databases">
        <authorList>
            <person name="Chopjitt P."/>
        </authorList>
    </citation>
    <scope>NUCLEOTIDE SEQUENCE</scope>
    <source>
        <strain evidence="2">AP1</strain>
    </source>
</reference>
<comment type="caution">
    <text evidence="2">The sequence shown here is derived from an EMBL/GenBank/DDBJ whole genome shotgun (WGS) entry which is preliminary data.</text>
</comment>
<name>A0A1C2N1Q9_ACIPI</name>
<dbReference type="PANTHER" id="PTHR21366:SF14">
    <property type="entry name" value="GLYOXALASE DOMAIN-CONTAINING PROTEIN 5"/>
    <property type="match status" value="1"/>
</dbReference>
<dbReference type="Pfam" id="PF00903">
    <property type="entry name" value="Glyoxalase"/>
    <property type="match status" value="1"/>
</dbReference>
<accession>K9CCT6</accession>
<dbReference type="Gene3D" id="3.10.180.10">
    <property type="entry name" value="2,3-Dihydroxybiphenyl 1,2-Dioxygenase, domain 1"/>
    <property type="match status" value="1"/>
</dbReference>
<dbReference type="InterPro" id="IPR004360">
    <property type="entry name" value="Glyas_Fos-R_dOase_dom"/>
</dbReference>
<dbReference type="PANTHER" id="PTHR21366">
    <property type="entry name" value="GLYOXALASE FAMILY PROTEIN"/>
    <property type="match status" value="1"/>
</dbReference>
<evidence type="ECO:0000313" key="3">
    <source>
        <dbReference type="Proteomes" id="UP000660083"/>
    </source>
</evidence>
<dbReference type="SUPFAM" id="SSF54593">
    <property type="entry name" value="Glyoxalase/Bleomycin resistance protein/Dihydroxybiphenyl dioxygenase"/>
    <property type="match status" value="1"/>
</dbReference>
<organism evidence="2 3">
    <name type="scientific">Acinetobacter pittii</name>
    <name type="common">Acinetobacter genomosp. 3</name>
    <dbReference type="NCBI Taxonomy" id="48296"/>
    <lineage>
        <taxon>Bacteria</taxon>
        <taxon>Pseudomonadati</taxon>
        <taxon>Pseudomonadota</taxon>
        <taxon>Gammaproteobacteria</taxon>
        <taxon>Moraxellales</taxon>
        <taxon>Moraxellaceae</taxon>
        <taxon>Acinetobacter</taxon>
        <taxon>Acinetobacter calcoaceticus/baumannii complex</taxon>
    </lineage>
</organism>
<gene>
    <name evidence="2" type="ORF">JDA50_04660</name>
</gene>
<evidence type="ECO:0000313" key="2">
    <source>
        <dbReference type="EMBL" id="MBK1443734.1"/>
    </source>
</evidence>
<dbReference type="Proteomes" id="UP000660083">
    <property type="component" value="Unassembled WGS sequence"/>
</dbReference>
<protein>
    <submittedName>
        <fullName evidence="2">VOC family protein</fullName>
    </submittedName>
</protein>
<evidence type="ECO:0000259" key="1">
    <source>
        <dbReference type="PROSITE" id="PS51819"/>
    </source>
</evidence>
<dbReference type="InterPro" id="IPR037523">
    <property type="entry name" value="VOC_core"/>
</dbReference>
<feature type="domain" description="VOC" evidence="1">
    <location>
        <begin position="5"/>
        <end position="125"/>
    </location>
</feature>
<sequence length="132" mass="14807">MKISHLDHLVLTVSNIETTCHFYQTVLGFEVIIFKGNRKALKFGNQKINLHQQGSEFEPKALQPTPGSADLCFISDTPISEVVAHLNQLNIQIEEGPIERTGAMHPILSVYIRDPDQNLIEISNILMTQPSE</sequence>
<dbReference type="CDD" id="cd07253">
    <property type="entry name" value="GLOD5"/>
    <property type="match status" value="1"/>
</dbReference>
<dbReference type="RefSeq" id="WP_002114848.1">
    <property type="nucleotide sequence ID" value="NZ_AMST01000017.1"/>
</dbReference>
<dbReference type="EMBL" id="JAEFCT010000003">
    <property type="protein sequence ID" value="MBK1443734.1"/>
    <property type="molecule type" value="Genomic_DNA"/>
</dbReference>
<dbReference type="InterPro" id="IPR050383">
    <property type="entry name" value="GlyoxalaseI/FosfomycinResist"/>
</dbReference>